<dbReference type="SMART" id="SM00950">
    <property type="entry name" value="Piwi"/>
    <property type="match status" value="1"/>
</dbReference>
<dbReference type="GeneID" id="93652184"/>
<dbReference type="InterPro" id="IPR003100">
    <property type="entry name" value="PAZ_dom"/>
</dbReference>
<feature type="region of interest" description="Disordered" evidence="1">
    <location>
        <begin position="729"/>
        <end position="754"/>
    </location>
</feature>
<keyword evidence="5" id="KW-1185">Reference proteome</keyword>
<dbReference type="Pfam" id="PF08699">
    <property type="entry name" value="ArgoL1"/>
    <property type="match status" value="1"/>
</dbReference>
<feature type="compositionally biased region" description="Basic and acidic residues" evidence="1">
    <location>
        <begin position="729"/>
        <end position="741"/>
    </location>
</feature>
<dbReference type="SMART" id="SM00949">
    <property type="entry name" value="PAZ"/>
    <property type="match status" value="1"/>
</dbReference>
<name>A0A8H8DB38_9ASCO</name>
<feature type="compositionally biased region" description="Polar residues" evidence="1">
    <location>
        <begin position="603"/>
        <end position="622"/>
    </location>
</feature>
<dbReference type="CDD" id="cd16169">
    <property type="entry name" value="Tau138_eWH"/>
    <property type="match status" value="1"/>
</dbReference>
<feature type="region of interest" description="Disordered" evidence="1">
    <location>
        <begin position="772"/>
        <end position="796"/>
    </location>
</feature>
<dbReference type="GO" id="GO:0003723">
    <property type="term" value="F:RNA binding"/>
    <property type="evidence" value="ECO:0007669"/>
    <property type="project" value="InterPro"/>
</dbReference>
<feature type="compositionally biased region" description="Acidic residues" evidence="1">
    <location>
        <begin position="546"/>
        <end position="556"/>
    </location>
</feature>
<dbReference type="InterPro" id="IPR003165">
    <property type="entry name" value="Piwi"/>
</dbReference>
<evidence type="ECO:0000313" key="4">
    <source>
        <dbReference type="EMBL" id="KAG5418837.1"/>
    </source>
</evidence>
<evidence type="ECO:0000313" key="5">
    <source>
        <dbReference type="Proteomes" id="UP000669133"/>
    </source>
</evidence>
<gene>
    <name evidence="4" type="ORF">I9W82_003555</name>
</gene>
<dbReference type="Proteomes" id="UP000669133">
    <property type="component" value="Unassembled WGS sequence"/>
</dbReference>
<accession>A0A8H8DB38</accession>
<proteinExistence type="predicted"/>
<feature type="compositionally biased region" description="Basic residues" evidence="1">
    <location>
        <begin position="838"/>
        <end position="854"/>
    </location>
</feature>
<reference evidence="4 5" key="1">
    <citation type="submission" date="2020-12" db="EMBL/GenBank/DDBJ databases">
        <title>Effect of drift, selection, and recombination on the evolution of hybrid genomes in Candida yeast pathogens.</title>
        <authorList>
            <person name="Mixao V."/>
            <person name="Ksiezopolska E."/>
            <person name="Saus E."/>
            <person name="Boekhout T."/>
            <person name="Gacser A."/>
            <person name="Gabaldon T."/>
        </authorList>
    </citation>
    <scope>NUCLEOTIDE SEQUENCE [LARGE SCALE GENOMIC DNA]</scope>
    <source>
        <strain evidence="4 5">BP57</strain>
    </source>
</reference>
<dbReference type="SUPFAM" id="SSF101690">
    <property type="entry name" value="PAZ domain"/>
    <property type="match status" value="1"/>
</dbReference>
<evidence type="ECO:0000256" key="1">
    <source>
        <dbReference type="SAM" id="MobiDB-lite"/>
    </source>
</evidence>
<evidence type="ECO:0000259" key="2">
    <source>
        <dbReference type="PROSITE" id="PS50821"/>
    </source>
</evidence>
<dbReference type="PANTHER" id="PTHR22891">
    <property type="entry name" value="EUKARYOTIC TRANSLATION INITIATION FACTOR 2C"/>
    <property type="match status" value="1"/>
</dbReference>
<dbReference type="Pfam" id="PF02170">
    <property type="entry name" value="PAZ"/>
    <property type="match status" value="1"/>
</dbReference>
<dbReference type="OrthoDB" id="68020at2759"/>
<feature type="domain" description="Piwi" evidence="3">
    <location>
        <begin position="1897"/>
        <end position="2213"/>
    </location>
</feature>
<organism evidence="4 5">
    <name type="scientific">Candida metapsilosis</name>
    <dbReference type="NCBI Taxonomy" id="273372"/>
    <lineage>
        <taxon>Eukaryota</taxon>
        <taxon>Fungi</taxon>
        <taxon>Dikarya</taxon>
        <taxon>Ascomycota</taxon>
        <taxon>Saccharomycotina</taxon>
        <taxon>Pichiomycetes</taxon>
        <taxon>Debaryomycetaceae</taxon>
        <taxon>Candida/Lodderomyces clade</taxon>
        <taxon>Candida</taxon>
    </lineage>
</organism>
<dbReference type="InterPro" id="IPR014811">
    <property type="entry name" value="ArgoL1"/>
</dbReference>
<dbReference type="Gene3D" id="2.170.260.10">
    <property type="entry name" value="paz domain"/>
    <property type="match status" value="1"/>
</dbReference>
<dbReference type="InterPro" id="IPR036085">
    <property type="entry name" value="PAZ_dom_sf"/>
</dbReference>
<sequence length="2258" mass="256683">MSFPYTPYETVAFTAEKLSFSGFRGMLLSELWQVIQHWFKQEQELDDFQKDTIWKWLFFDYIDEHGREEVKFYVTYDKDPITIESSYPSFIAKQEKPEELRVLPTEETQCYYLTGVSNNKKFIFTLGVFPYQLLQEIARNGSKGTWASDLPSTTGQDKRSMTARLSKLEEAGLIVKEHRFYEEKRIHSTWAVHYKFGDASKASKGDEEEQGFDHTPVKMRKFIMNSLKQAQNNVRTFRDMKVELKMNRNVAASRLFGSVILNLCEHGYIEKIDVEDQVYPGRKHYALRLVKDLPSQEAEFDLWDLSVMNGESNENSDDDDEDNDEEYTTASFNDLFPFTAQVYETIRNSGSQGLTSRDIVTSISGDVKHRQIIRLLEKNTDYLSKDGGLEPLLSYPPEHKTTAIVKQSESDGRLKFYRYYSIDNFRAKLSKSHKKKRPERKLLDKPLSTLEKKFYVKLEKVMSGPLLGIPDFVRQGGNLDAEREISEPNDDNTVKVKTTSRKRDKKDADEIVEPPPKRRRLRTRGKNKVSESTSLDSADHDISMHDDEDQESDYTPEDEKSEKSDDVEAKSNVKVKIEKPSRDDKQVEDGDNESKSEDHKPEQSSNIGSSNRVFTPQITQRQKNTRVKKEQEKSQIDEADVRGAFRRDQFIQLIIELGGATFTSAKLGRMLDQRIKSDKPTDIKTIARDLNKLAQTGVIEVQVIPLIQSGRTVNRRLIIINDPKHRPSDEFIDKIKSKSKEPTSNTSERAPIPRRFVETEYTLVNTRDALKRRTSRLTSLNSESKNKRSRGRAQRGELELDNVLDLGTNFSAVSEYPGKFEDQLATFELDTTTSRPPAGKKSKAKRKRYPRERKGRKVKTEFDISDITSLFRAICICKAFNKSYIDYDSVSSLFKDTDARSLKRTWVHVRKSVGGLDAVNKGVEEFERVVMKGIDEQYILVEDLETIDLAFYLELWANFDTSKIEVQDKFPLYRTLEDNLFNYTKKQTFEIQPDLFDLIDSDSMKQKEEALANTPFFYSVPQELVSHPLDKVKATVKSVYRHPNKKHSKPIKEILSRFNPTDVESALAEMENEKEIVRVDEETSQFKLTEKVYAGLTSKCSVSFFKQADLFKENAKEVMKSQRGMILSQGIEDGSVAELLCLVSLNGISLGHIDSDYVFEGYESRSMDKDALKCDLVVFKGPTNDPITQSVTKVRVPVSEPCSYAWVDIDGHIEGKLWTHIIVSLLYIIHYRPGIPAAHLYGKVHNLLTVDEFDVIMRWLIDSKCIEMGDYLGVTTTCNWLSLFGHPNSKSSSINSMGGATGRGRGRGRGGAGGRGRGGFSQGDSRGGGAGRGGRGGAAGHSLYKISDVNVNFEQKASNEDALKALQKYKSEHSSEIESDAYKIALRHDYGSAGVKTEIGTNYFQYQVAGLKLYVYFVDVQEEGDKKDTKDKKFGKRPTLKVKDAVSNYLFNIEPFKSKRPQIYYRDFHMLYSKVPLPVEDVAIYPVPEKSVSIKVQFVKELKFDDLIKYSTLQKYTKDFQEVTEYTNALISVIGSKVLENKSVVGLGSNKFFFFDKSTPVEDFQQGLFITLGTFVSVRSSFNSIRLNLNPTPAIFYKAFKSDGQPMSVIDLVKDYLGLSQTPTESDLRRVQPFLKGVKIYRNYLKKISGKAVQGLNFKDNAKTLEFEESEGKVVSVASYFETRWGIKLKHPTLPLLKIGPSAYLPMEVAFIVPHQQFTGEVWDTRTIIRLTAMRPMDKAKLIAQQKSLTFNDVDFGTVDSKFTRVPARVLTAPGIEYKNKKITFKEETFNGKTEKTKGNWNLESAQFVEAPKTKSIYTFGVFILKNQFLARKKDDLAEACSILFKELNRLGIKNVGDKFRKYSVDLDSESVRDEESLERSIVGLFQIAKLKDKCDYMIAVLPSKDTKYYRAVKRAADLKAGLNNSCVILDTFTKKKFDKFDMTLFAQLAMKINLKLGGSNHRLSVANSVGLFDNKKVPVFILGADVTHPTGQMSKDSVSVAAVVGSEDGIFNKFPGSLRVQAGGREMIADIKSMVYERLENFHKKVKALPSKVLFYRDGVSEGQYYTSLKEELPKVKAAFVQYGKQHNMPTYNPKITFMIVVKRHHTRFIPLEQNATDPVTKKKIAVTSNDNVIPGTTIDRGITSISFFDFYIQSQQALQGTGIPAHYYVLHDENNYSSDDIQRITYNLCHTFGRATKSVKVVPAAYYADLLCTRGRYYVGSGMKDGGPTGLSLLDEFKKRLGDNVASGIRNTMFYI</sequence>
<feature type="compositionally biased region" description="Gly residues" evidence="1">
    <location>
        <begin position="1299"/>
        <end position="1336"/>
    </location>
</feature>
<dbReference type="Pfam" id="PF02171">
    <property type="entry name" value="Piwi"/>
    <property type="match status" value="1"/>
</dbReference>
<dbReference type="RefSeq" id="XP_067547953.1">
    <property type="nucleotide sequence ID" value="XM_067692533.1"/>
</dbReference>
<dbReference type="PROSITE" id="PS50822">
    <property type="entry name" value="PIWI"/>
    <property type="match status" value="1"/>
</dbReference>
<evidence type="ECO:0000259" key="3">
    <source>
        <dbReference type="PROSITE" id="PS50822"/>
    </source>
</evidence>
<comment type="caution">
    <text evidence="4">The sequence shown here is derived from an EMBL/GenBank/DDBJ whole genome shotgun (WGS) entry which is preliminary data.</text>
</comment>
<dbReference type="PROSITE" id="PS50821">
    <property type="entry name" value="PAZ"/>
    <property type="match status" value="1"/>
</dbReference>
<dbReference type="EMBL" id="JAEOAQ010000004">
    <property type="protein sequence ID" value="KAG5418837.1"/>
    <property type="molecule type" value="Genomic_DNA"/>
</dbReference>
<dbReference type="Gene3D" id="3.40.50.2300">
    <property type="match status" value="1"/>
</dbReference>
<dbReference type="Gene3D" id="3.30.420.10">
    <property type="entry name" value="Ribonuclease H-like superfamily/Ribonuclease H"/>
    <property type="match status" value="1"/>
</dbReference>
<dbReference type="Pfam" id="PF20222">
    <property type="entry name" value="DUF6581"/>
    <property type="match status" value="1"/>
</dbReference>
<dbReference type="InterPro" id="IPR036397">
    <property type="entry name" value="RNaseH_sf"/>
</dbReference>
<dbReference type="InterPro" id="IPR007309">
    <property type="entry name" value="TFIIIC_Bblock-bd"/>
</dbReference>
<feature type="domain" description="PAZ" evidence="2">
    <location>
        <begin position="1608"/>
        <end position="1714"/>
    </location>
</feature>
<feature type="region of interest" description="Disordered" evidence="1">
    <location>
        <begin position="480"/>
        <end position="634"/>
    </location>
</feature>
<dbReference type="InterPro" id="IPR046488">
    <property type="entry name" value="Sfc3/Tfc3_C"/>
</dbReference>
<dbReference type="InterPro" id="IPR035625">
    <property type="entry name" value="Tfc3-like_eWH"/>
</dbReference>
<dbReference type="SUPFAM" id="SSF53098">
    <property type="entry name" value="Ribonuclease H-like"/>
    <property type="match status" value="1"/>
</dbReference>
<dbReference type="CDD" id="cd04657">
    <property type="entry name" value="Piwi_ago-like"/>
    <property type="match status" value="1"/>
</dbReference>
<dbReference type="InterPro" id="IPR012337">
    <property type="entry name" value="RNaseH-like_sf"/>
</dbReference>
<feature type="compositionally biased region" description="Basic and acidic residues" evidence="1">
    <location>
        <begin position="557"/>
        <end position="602"/>
    </location>
</feature>
<dbReference type="Pfam" id="PF04182">
    <property type="entry name" value="B-block_TFIIIC"/>
    <property type="match status" value="1"/>
</dbReference>
<dbReference type="InterPro" id="IPR045246">
    <property type="entry name" value="Piwi_ago-like"/>
</dbReference>
<feature type="compositionally biased region" description="Basic residues" evidence="1">
    <location>
        <begin position="517"/>
        <end position="527"/>
    </location>
</feature>
<feature type="region of interest" description="Disordered" evidence="1">
    <location>
        <begin position="1292"/>
        <end position="1336"/>
    </location>
</feature>
<dbReference type="CDD" id="cd02846">
    <property type="entry name" value="PAZ_argonaute_like"/>
    <property type="match status" value="1"/>
</dbReference>
<protein>
    <submittedName>
        <fullName evidence="4">TFC3</fullName>
    </submittedName>
</protein>
<feature type="region of interest" description="Disordered" evidence="1">
    <location>
        <begin position="827"/>
        <end position="854"/>
    </location>
</feature>
<dbReference type="SMART" id="SM01163">
    <property type="entry name" value="DUF1785"/>
    <property type="match status" value="1"/>
</dbReference>